<evidence type="ECO:0000313" key="5">
    <source>
        <dbReference type="Proteomes" id="UP000676325"/>
    </source>
</evidence>
<reference evidence="4" key="1">
    <citation type="submission" date="2021-04" db="EMBL/GenBank/DDBJ databases">
        <title>Genome based classification of Actinospica acidithermotolerans sp. nov., an actinobacterium isolated from an Indonesian hot spring.</title>
        <authorList>
            <person name="Kusuma A.B."/>
            <person name="Putra K.E."/>
            <person name="Nafisah S."/>
            <person name="Loh J."/>
            <person name="Nouioui I."/>
            <person name="Goodfellow M."/>
        </authorList>
    </citation>
    <scope>NUCLEOTIDE SEQUENCE</scope>
    <source>
        <strain evidence="4">MGRD01-02</strain>
    </source>
</reference>
<feature type="domain" description="Glycosyltransferase subfamily 4-like N-terminal" evidence="3">
    <location>
        <begin position="14"/>
        <end position="197"/>
    </location>
</feature>
<dbReference type="SUPFAM" id="SSF53756">
    <property type="entry name" value="UDP-Glycosyltransferase/glycogen phosphorylase"/>
    <property type="match status" value="1"/>
</dbReference>
<evidence type="ECO:0000256" key="2">
    <source>
        <dbReference type="ARBA" id="ARBA00022679"/>
    </source>
</evidence>
<dbReference type="Gene3D" id="3.40.50.2000">
    <property type="entry name" value="Glycogen Phosphorylase B"/>
    <property type="match status" value="2"/>
</dbReference>
<evidence type="ECO:0000259" key="3">
    <source>
        <dbReference type="Pfam" id="PF13439"/>
    </source>
</evidence>
<keyword evidence="2" id="KW-0808">Transferase</keyword>
<dbReference type="Proteomes" id="UP000676325">
    <property type="component" value="Unassembled WGS sequence"/>
</dbReference>
<accession>A0A941IEL8</accession>
<dbReference type="RefSeq" id="WP_212516528.1">
    <property type="nucleotide sequence ID" value="NZ_JAGSOH010000005.1"/>
</dbReference>
<name>A0A941IEL8_9ACTN</name>
<keyword evidence="5" id="KW-1185">Reference proteome</keyword>
<dbReference type="CDD" id="cd03801">
    <property type="entry name" value="GT4_PimA-like"/>
    <property type="match status" value="1"/>
</dbReference>
<dbReference type="Pfam" id="PF13692">
    <property type="entry name" value="Glyco_trans_1_4"/>
    <property type="match status" value="1"/>
</dbReference>
<proteinExistence type="predicted"/>
<dbReference type="InterPro" id="IPR028098">
    <property type="entry name" value="Glyco_trans_4-like_N"/>
</dbReference>
<protein>
    <submittedName>
        <fullName evidence="4">Glycosyltransferase family 4 protein</fullName>
    </submittedName>
</protein>
<dbReference type="InterPro" id="IPR050194">
    <property type="entry name" value="Glycosyltransferase_grp1"/>
</dbReference>
<evidence type="ECO:0000256" key="1">
    <source>
        <dbReference type="ARBA" id="ARBA00022676"/>
    </source>
</evidence>
<dbReference type="AlphaFoldDB" id="A0A941IEL8"/>
<dbReference type="EMBL" id="JAGSOH010000005">
    <property type="protein sequence ID" value="MBR7825375.1"/>
    <property type="molecule type" value="Genomic_DNA"/>
</dbReference>
<sequence>MRVLQLVNIGYEAGGAEKSVRIIRDGLRARGHEVRVIASTRLLTGEQDVFADDLVPMVSGRGPAKALGYLWHREAYRRIGDVVREFRPDCVHLHTIGEFSPAALVATGGYPRVLTVHGPESWTSGLLRWNLPSAASGGSLSAADRALLLYLTCVQRPAFLPLIRRVDRVIAPSGYFADAIRSDVGRVPTHVLPNGIEQTAAATPVPATAHVVYVGRLERVKGVHILLDAYRRLVRRVPEAELTIVGDGRERTALEAAAADLVAAGGVRFLGWLDQESVSRELGAASVVVLPSLWPENFPTVALEALQHGRPLVGSRVGGIPELVGPDNGALVEPGDPAALADELVRLLADPELLAKLGRASAARAQRYGVEDFLDAILTHYQEVAASCES</sequence>
<dbReference type="GO" id="GO:0016757">
    <property type="term" value="F:glycosyltransferase activity"/>
    <property type="evidence" value="ECO:0007669"/>
    <property type="project" value="UniProtKB-KW"/>
</dbReference>
<comment type="caution">
    <text evidence="4">The sequence shown here is derived from an EMBL/GenBank/DDBJ whole genome shotgun (WGS) entry which is preliminary data.</text>
</comment>
<evidence type="ECO:0000313" key="4">
    <source>
        <dbReference type="EMBL" id="MBR7825375.1"/>
    </source>
</evidence>
<dbReference type="GO" id="GO:1901137">
    <property type="term" value="P:carbohydrate derivative biosynthetic process"/>
    <property type="evidence" value="ECO:0007669"/>
    <property type="project" value="UniProtKB-ARBA"/>
</dbReference>
<gene>
    <name evidence="4" type="ORF">KDK95_03575</name>
</gene>
<organism evidence="4 5">
    <name type="scientific">Actinospica acidithermotolerans</name>
    <dbReference type="NCBI Taxonomy" id="2828514"/>
    <lineage>
        <taxon>Bacteria</taxon>
        <taxon>Bacillati</taxon>
        <taxon>Actinomycetota</taxon>
        <taxon>Actinomycetes</taxon>
        <taxon>Catenulisporales</taxon>
        <taxon>Actinospicaceae</taxon>
        <taxon>Actinospica</taxon>
    </lineage>
</organism>
<dbReference type="PANTHER" id="PTHR45947">
    <property type="entry name" value="SULFOQUINOVOSYL TRANSFERASE SQD2"/>
    <property type="match status" value="1"/>
</dbReference>
<keyword evidence="1" id="KW-0328">Glycosyltransferase</keyword>
<dbReference type="Pfam" id="PF13439">
    <property type="entry name" value="Glyco_transf_4"/>
    <property type="match status" value="1"/>
</dbReference>
<dbReference type="PANTHER" id="PTHR45947:SF13">
    <property type="entry name" value="TRANSFERASE"/>
    <property type="match status" value="1"/>
</dbReference>